<name>A0A0E9QN22_ANGAN</name>
<organism evidence="1">
    <name type="scientific">Anguilla anguilla</name>
    <name type="common">European freshwater eel</name>
    <name type="synonym">Muraena anguilla</name>
    <dbReference type="NCBI Taxonomy" id="7936"/>
    <lineage>
        <taxon>Eukaryota</taxon>
        <taxon>Metazoa</taxon>
        <taxon>Chordata</taxon>
        <taxon>Craniata</taxon>
        <taxon>Vertebrata</taxon>
        <taxon>Euteleostomi</taxon>
        <taxon>Actinopterygii</taxon>
        <taxon>Neopterygii</taxon>
        <taxon>Teleostei</taxon>
        <taxon>Anguilliformes</taxon>
        <taxon>Anguillidae</taxon>
        <taxon>Anguilla</taxon>
    </lineage>
</organism>
<evidence type="ECO:0000313" key="1">
    <source>
        <dbReference type="EMBL" id="JAH17867.1"/>
    </source>
</evidence>
<reference evidence="1" key="1">
    <citation type="submission" date="2014-11" db="EMBL/GenBank/DDBJ databases">
        <authorList>
            <person name="Amaro Gonzalez C."/>
        </authorList>
    </citation>
    <scope>NUCLEOTIDE SEQUENCE</scope>
</reference>
<dbReference type="EMBL" id="GBXM01090710">
    <property type="protein sequence ID" value="JAH17867.1"/>
    <property type="molecule type" value="Transcribed_RNA"/>
</dbReference>
<proteinExistence type="predicted"/>
<sequence>MQRSSGDFFKWPVIFHKFMKNIKLAIHSENHRYILFLCVSNWSLLINCL</sequence>
<protein>
    <submittedName>
        <fullName evidence="1">Uncharacterized protein</fullName>
    </submittedName>
</protein>
<dbReference type="AlphaFoldDB" id="A0A0E9QN22"/>
<reference evidence="1" key="2">
    <citation type="journal article" date="2015" name="Fish Shellfish Immunol.">
        <title>Early steps in the European eel (Anguilla anguilla)-Vibrio vulnificus interaction in the gills: Role of the RtxA13 toxin.</title>
        <authorList>
            <person name="Callol A."/>
            <person name="Pajuelo D."/>
            <person name="Ebbesson L."/>
            <person name="Teles M."/>
            <person name="MacKenzie S."/>
            <person name="Amaro C."/>
        </authorList>
    </citation>
    <scope>NUCLEOTIDE SEQUENCE</scope>
</reference>
<accession>A0A0E9QN22</accession>